<keyword evidence="2" id="KW-1185">Reference proteome</keyword>
<protein>
    <submittedName>
        <fullName evidence="1">Uncharacterized protein</fullName>
    </submittedName>
</protein>
<dbReference type="STRING" id="1121416.SAMN02745220_02227"/>
<dbReference type="EMBL" id="FRFE01000009">
    <property type="protein sequence ID" value="SHO48262.1"/>
    <property type="molecule type" value="Genomic_DNA"/>
</dbReference>
<evidence type="ECO:0000313" key="2">
    <source>
        <dbReference type="Proteomes" id="UP000184603"/>
    </source>
</evidence>
<dbReference type="Proteomes" id="UP000184603">
    <property type="component" value="Unassembled WGS sequence"/>
</dbReference>
<dbReference type="OrthoDB" id="9973243at2"/>
<reference evidence="1 2" key="1">
    <citation type="submission" date="2016-12" db="EMBL/GenBank/DDBJ databases">
        <authorList>
            <person name="Song W.-J."/>
            <person name="Kurnit D.M."/>
        </authorList>
    </citation>
    <scope>NUCLEOTIDE SEQUENCE [LARGE SCALE GENOMIC DNA]</scope>
    <source>
        <strain evidence="1 2">DSM 18488</strain>
    </source>
</reference>
<dbReference type="RefSeq" id="WP_073613518.1">
    <property type="nucleotide sequence ID" value="NZ_FRFE01000009.1"/>
</dbReference>
<evidence type="ECO:0000313" key="1">
    <source>
        <dbReference type="EMBL" id="SHO48262.1"/>
    </source>
</evidence>
<gene>
    <name evidence="1" type="ORF">SAMN02745220_02227</name>
</gene>
<sequence length="124" mass="13933">MKKLLFLLACFFVVGFVGPMVVSFAEESSEKIVVDDITVEPMNYADGEYTWLTVNCTVQNNTEKSGMVSVVIGTVDHWGFDRKSFRLSGSVKAGEKTTVSVLDFMDSKMFKTIKKYEVKSLELH</sequence>
<proteinExistence type="predicted"/>
<name>A0A1M7Y6K2_9BACT</name>
<organism evidence="1 2">
    <name type="scientific">Desulfopila aestuarii DSM 18488</name>
    <dbReference type="NCBI Taxonomy" id="1121416"/>
    <lineage>
        <taxon>Bacteria</taxon>
        <taxon>Pseudomonadati</taxon>
        <taxon>Thermodesulfobacteriota</taxon>
        <taxon>Desulfobulbia</taxon>
        <taxon>Desulfobulbales</taxon>
        <taxon>Desulfocapsaceae</taxon>
        <taxon>Desulfopila</taxon>
    </lineage>
</organism>
<dbReference type="AlphaFoldDB" id="A0A1M7Y6K2"/>
<accession>A0A1M7Y6K2</accession>